<protein>
    <submittedName>
        <fullName evidence="1">Uncharacterized protein</fullName>
    </submittedName>
</protein>
<dbReference type="Proteomes" id="UP001190700">
    <property type="component" value="Unassembled WGS sequence"/>
</dbReference>
<sequence>MKGLPEPTTVHHALQVRHAVHEAADPHLDQSGTHFRRHLCCSVHATPSEREPTRAGTITPTSQGGISAANTRGMGLAQALLHHLFCELKLAERMKEEIALAVMDLISALTAHMDEHALELQDTDACQSQGVKSAEDLQAGDVLSLLPNRLSVGSVSR</sequence>
<keyword evidence="2" id="KW-1185">Reference proteome</keyword>
<accession>A0AAE0EQY5</accession>
<gene>
    <name evidence="1" type="ORF">CYMTET_52286</name>
</gene>
<dbReference type="EMBL" id="LGRX02034494">
    <property type="protein sequence ID" value="KAK3237653.1"/>
    <property type="molecule type" value="Genomic_DNA"/>
</dbReference>
<dbReference type="AlphaFoldDB" id="A0AAE0EQY5"/>
<evidence type="ECO:0000313" key="2">
    <source>
        <dbReference type="Proteomes" id="UP001190700"/>
    </source>
</evidence>
<name>A0AAE0EQY5_9CHLO</name>
<organism evidence="1 2">
    <name type="scientific">Cymbomonas tetramitiformis</name>
    <dbReference type="NCBI Taxonomy" id="36881"/>
    <lineage>
        <taxon>Eukaryota</taxon>
        <taxon>Viridiplantae</taxon>
        <taxon>Chlorophyta</taxon>
        <taxon>Pyramimonadophyceae</taxon>
        <taxon>Pyramimonadales</taxon>
        <taxon>Pyramimonadaceae</taxon>
        <taxon>Cymbomonas</taxon>
    </lineage>
</organism>
<comment type="caution">
    <text evidence="1">The sequence shown here is derived from an EMBL/GenBank/DDBJ whole genome shotgun (WGS) entry which is preliminary data.</text>
</comment>
<reference evidence="1 2" key="1">
    <citation type="journal article" date="2015" name="Genome Biol. Evol.">
        <title>Comparative Genomics of a Bacterivorous Green Alga Reveals Evolutionary Causalities and Consequences of Phago-Mixotrophic Mode of Nutrition.</title>
        <authorList>
            <person name="Burns J.A."/>
            <person name="Paasch A."/>
            <person name="Narechania A."/>
            <person name="Kim E."/>
        </authorList>
    </citation>
    <scope>NUCLEOTIDE SEQUENCE [LARGE SCALE GENOMIC DNA]</scope>
    <source>
        <strain evidence="1 2">PLY_AMNH</strain>
    </source>
</reference>
<evidence type="ECO:0000313" key="1">
    <source>
        <dbReference type="EMBL" id="KAK3237653.1"/>
    </source>
</evidence>
<proteinExistence type="predicted"/>